<feature type="compositionally biased region" description="Acidic residues" evidence="1">
    <location>
        <begin position="152"/>
        <end position="174"/>
    </location>
</feature>
<name>A0ABD6BJG7_9EURY</name>
<gene>
    <name evidence="2" type="ORF">ACFR99_14485</name>
</gene>
<dbReference type="Proteomes" id="UP001597076">
    <property type="component" value="Unassembled WGS sequence"/>
</dbReference>
<feature type="compositionally biased region" description="Acidic residues" evidence="1">
    <location>
        <begin position="183"/>
        <end position="206"/>
    </location>
</feature>
<comment type="caution">
    <text evidence="2">The sequence shown here is derived from an EMBL/GenBank/DDBJ whole genome shotgun (WGS) entry which is preliminary data.</text>
</comment>
<feature type="compositionally biased region" description="Acidic residues" evidence="1">
    <location>
        <begin position="18"/>
        <end position="56"/>
    </location>
</feature>
<organism evidence="2 3">
    <name type="scientific">Haloarchaeobius amylolyticus</name>
    <dbReference type="NCBI Taxonomy" id="1198296"/>
    <lineage>
        <taxon>Archaea</taxon>
        <taxon>Methanobacteriati</taxon>
        <taxon>Methanobacteriota</taxon>
        <taxon>Stenosarchaea group</taxon>
        <taxon>Halobacteria</taxon>
        <taxon>Halobacteriales</taxon>
        <taxon>Halorubellaceae</taxon>
        <taxon>Haloarchaeobius</taxon>
    </lineage>
</organism>
<evidence type="ECO:0000256" key="1">
    <source>
        <dbReference type="SAM" id="MobiDB-lite"/>
    </source>
</evidence>
<feature type="compositionally biased region" description="Basic and acidic residues" evidence="1">
    <location>
        <begin position="57"/>
        <end position="68"/>
    </location>
</feature>
<feature type="region of interest" description="Disordered" evidence="1">
    <location>
        <begin position="1"/>
        <end position="247"/>
    </location>
</feature>
<feature type="compositionally biased region" description="Basic and acidic residues" evidence="1">
    <location>
        <begin position="140"/>
        <end position="149"/>
    </location>
</feature>
<evidence type="ECO:0000313" key="3">
    <source>
        <dbReference type="Proteomes" id="UP001597076"/>
    </source>
</evidence>
<feature type="compositionally biased region" description="Acidic residues" evidence="1">
    <location>
        <begin position="231"/>
        <end position="247"/>
    </location>
</feature>
<feature type="compositionally biased region" description="Polar residues" evidence="1">
    <location>
        <begin position="130"/>
        <end position="139"/>
    </location>
</feature>
<evidence type="ECO:0000313" key="2">
    <source>
        <dbReference type="EMBL" id="MFD1564746.1"/>
    </source>
</evidence>
<protein>
    <submittedName>
        <fullName evidence="2">Secretion system protein E</fullName>
    </submittedName>
</protein>
<sequence>QPAESDDGTDDARRESTDSSDADSSDTDDGGDADDEDLVGLFDDMGETIDELDDPDADRATATEETASHSETSGFDSMFPEDDLDSIFDPESSADTPPSASSSDAAEPEPPTIDIEADTSDPPDGPADATESTDAVSETRTAETDRSADAIESADADTGTDDGLDDDTDDDTSIFDDKTDSVFSDDEAETPDGDDESLLESNEPSDDGSIFKDDSTDDDVLADSNTGIFEPETETETDDDTDEDGDV</sequence>
<keyword evidence="3" id="KW-1185">Reference proteome</keyword>
<dbReference type="AlphaFoldDB" id="A0ABD6BJG7"/>
<proteinExistence type="predicted"/>
<feature type="compositionally biased region" description="Low complexity" evidence="1">
    <location>
        <begin position="89"/>
        <end position="105"/>
    </location>
</feature>
<feature type="compositionally biased region" description="Acidic residues" evidence="1">
    <location>
        <begin position="79"/>
        <end position="88"/>
    </location>
</feature>
<reference evidence="2 3" key="1">
    <citation type="journal article" date="2019" name="Int. J. Syst. Evol. Microbiol.">
        <title>The Global Catalogue of Microorganisms (GCM) 10K type strain sequencing project: providing services to taxonomists for standard genome sequencing and annotation.</title>
        <authorList>
            <consortium name="The Broad Institute Genomics Platform"/>
            <consortium name="The Broad Institute Genome Sequencing Center for Infectious Disease"/>
            <person name="Wu L."/>
            <person name="Ma J."/>
        </authorList>
    </citation>
    <scope>NUCLEOTIDE SEQUENCE [LARGE SCALE GENOMIC DNA]</scope>
    <source>
        <strain evidence="2 3">CGMCC 1.12230</strain>
    </source>
</reference>
<dbReference type="EMBL" id="JBHUDI010000009">
    <property type="protein sequence ID" value="MFD1564746.1"/>
    <property type="molecule type" value="Genomic_DNA"/>
</dbReference>
<accession>A0ABD6BJG7</accession>
<feature type="non-terminal residue" evidence="2">
    <location>
        <position position="1"/>
    </location>
</feature>